<feature type="compositionally biased region" description="Polar residues" evidence="1">
    <location>
        <begin position="134"/>
        <end position="143"/>
    </location>
</feature>
<accession>A0AAD4MUJ3</accession>
<dbReference type="EMBL" id="JAKKPZ010000048">
    <property type="protein sequence ID" value="KAI1706393.1"/>
    <property type="molecule type" value="Genomic_DNA"/>
</dbReference>
<evidence type="ECO:0000256" key="1">
    <source>
        <dbReference type="SAM" id="MobiDB-lite"/>
    </source>
</evidence>
<keyword evidence="3" id="KW-1185">Reference proteome</keyword>
<proteinExistence type="predicted"/>
<evidence type="ECO:0000313" key="3">
    <source>
        <dbReference type="Proteomes" id="UP001201812"/>
    </source>
</evidence>
<feature type="region of interest" description="Disordered" evidence="1">
    <location>
        <begin position="114"/>
        <end position="173"/>
    </location>
</feature>
<gene>
    <name evidence="2" type="ORF">DdX_13052</name>
</gene>
<protein>
    <submittedName>
        <fullName evidence="2">Uncharacterized protein</fullName>
    </submittedName>
</protein>
<dbReference type="Proteomes" id="UP001201812">
    <property type="component" value="Unassembled WGS sequence"/>
</dbReference>
<dbReference type="AlphaFoldDB" id="A0AAD4MUJ3"/>
<name>A0AAD4MUJ3_9BILA</name>
<comment type="caution">
    <text evidence="2">The sequence shown here is derived from an EMBL/GenBank/DDBJ whole genome shotgun (WGS) entry which is preliminary data.</text>
</comment>
<feature type="compositionally biased region" description="Basic and acidic residues" evidence="1">
    <location>
        <begin position="114"/>
        <end position="125"/>
    </location>
</feature>
<sequence length="173" mass="20382">MTTNDQLLNEIKQGVELLSNDELRAKMKRMGHTCEIDDQKRPGIVERLLNITKEILECRKQPLEPPTGEEVDIYTADDQIERFKDIREEMVNMTAEEYGLPEDYAQLFRYREVSDEQDRRRDNHGRNGCKRSGNKQYSRAANQKSERQEPKEQGWKARETKKGKQTPFVIHNN</sequence>
<reference evidence="2" key="1">
    <citation type="submission" date="2022-01" db="EMBL/GenBank/DDBJ databases">
        <title>Genome Sequence Resource for Two Populations of Ditylenchus destructor, the Migratory Endoparasitic Phytonematode.</title>
        <authorList>
            <person name="Zhang H."/>
            <person name="Lin R."/>
            <person name="Xie B."/>
        </authorList>
    </citation>
    <scope>NUCLEOTIDE SEQUENCE</scope>
    <source>
        <strain evidence="2">BazhouSP</strain>
    </source>
</reference>
<evidence type="ECO:0000313" key="2">
    <source>
        <dbReference type="EMBL" id="KAI1706393.1"/>
    </source>
</evidence>
<feature type="compositionally biased region" description="Basic and acidic residues" evidence="1">
    <location>
        <begin position="144"/>
        <end position="162"/>
    </location>
</feature>
<organism evidence="2 3">
    <name type="scientific">Ditylenchus destructor</name>
    <dbReference type="NCBI Taxonomy" id="166010"/>
    <lineage>
        <taxon>Eukaryota</taxon>
        <taxon>Metazoa</taxon>
        <taxon>Ecdysozoa</taxon>
        <taxon>Nematoda</taxon>
        <taxon>Chromadorea</taxon>
        <taxon>Rhabditida</taxon>
        <taxon>Tylenchina</taxon>
        <taxon>Tylenchomorpha</taxon>
        <taxon>Sphaerularioidea</taxon>
        <taxon>Anguinidae</taxon>
        <taxon>Anguininae</taxon>
        <taxon>Ditylenchus</taxon>
    </lineage>
</organism>